<gene>
    <name evidence="3" type="ORF">CGL56_00765</name>
</gene>
<evidence type="ECO:0000256" key="1">
    <source>
        <dbReference type="SAM" id="Phobius"/>
    </source>
</evidence>
<dbReference type="Pfam" id="PF10099">
    <property type="entry name" value="RskA_C"/>
    <property type="match status" value="1"/>
</dbReference>
<dbReference type="AlphaFoldDB" id="A0A2G0CI09"/>
<dbReference type="InterPro" id="IPR051474">
    <property type="entry name" value="Anti-sigma-K/W_factor"/>
</dbReference>
<evidence type="ECO:0000259" key="2">
    <source>
        <dbReference type="Pfam" id="PF10099"/>
    </source>
</evidence>
<accession>A0A2G0CI09</accession>
<dbReference type="GO" id="GO:0005886">
    <property type="term" value="C:plasma membrane"/>
    <property type="evidence" value="ECO:0007669"/>
    <property type="project" value="InterPro"/>
</dbReference>
<sequence length="268" mass="28830">MDLTAYINSGVLELYVLDRLSPDERRRVEAYAEQFPEVRREIEQIELDLEQYALLHGQATPPSPEVLTSVMDRIRAGNSAGSTGATPVPPATAGNWATWLLVALLAVAVAGLSYFYLDSQQRREDLLATQSELSTLQADCAQIASDYSADREQLALLTDVDTRGIVLTGSENAPESRALVFYNPTEAAVLFTAANLPAPPAGKQYQLWAIDAGGPRDLGVLDRDLGSDELLSVPFIPDAAAFAITLEDEGGKPSPDLTQLQVIGEVGS</sequence>
<name>A0A2G0CI09_9BACT</name>
<comment type="caution">
    <text evidence="3">The sequence shown here is derived from an EMBL/GenBank/DDBJ whole genome shotgun (WGS) entry which is preliminary data.</text>
</comment>
<dbReference type="Proteomes" id="UP000226437">
    <property type="component" value="Unassembled WGS sequence"/>
</dbReference>
<feature type="transmembrane region" description="Helical" evidence="1">
    <location>
        <begin position="96"/>
        <end position="117"/>
    </location>
</feature>
<reference evidence="3 4" key="1">
    <citation type="submission" date="2017-10" db="EMBL/GenBank/DDBJ databases">
        <title>The draft genome sequence of Lewinella marina KCTC 32374.</title>
        <authorList>
            <person name="Wang K."/>
        </authorList>
    </citation>
    <scope>NUCLEOTIDE SEQUENCE [LARGE SCALE GENOMIC DNA]</scope>
    <source>
        <strain evidence="3 4">MKG-38</strain>
    </source>
</reference>
<keyword evidence="1" id="KW-1133">Transmembrane helix</keyword>
<dbReference type="PANTHER" id="PTHR37461">
    <property type="entry name" value="ANTI-SIGMA-K FACTOR RSKA"/>
    <property type="match status" value="1"/>
</dbReference>
<evidence type="ECO:0000313" key="3">
    <source>
        <dbReference type="EMBL" id="PHK99614.1"/>
    </source>
</evidence>
<dbReference type="RefSeq" id="WP_099104593.1">
    <property type="nucleotide sequence ID" value="NZ_JAATJF010000001.1"/>
</dbReference>
<dbReference type="PANTHER" id="PTHR37461:SF1">
    <property type="entry name" value="ANTI-SIGMA-K FACTOR RSKA"/>
    <property type="match status" value="1"/>
</dbReference>
<organism evidence="3 4">
    <name type="scientific">Neolewinella marina</name>
    <dbReference type="NCBI Taxonomy" id="438751"/>
    <lineage>
        <taxon>Bacteria</taxon>
        <taxon>Pseudomonadati</taxon>
        <taxon>Bacteroidota</taxon>
        <taxon>Saprospiria</taxon>
        <taxon>Saprospirales</taxon>
        <taxon>Lewinellaceae</taxon>
        <taxon>Neolewinella</taxon>
    </lineage>
</organism>
<dbReference type="EMBL" id="PDLO01000001">
    <property type="protein sequence ID" value="PHK99614.1"/>
    <property type="molecule type" value="Genomic_DNA"/>
</dbReference>
<protein>
    <recommendedName>
        <fullName evidence="2">Anti-sigma K factor RskA C-terminal domain-containing protein</fullName>
    </recommendedName>
</protein>
<evidence type="ECO:0000313" key="4">
    <source>
        <dbReference type="Proteomes" id="UP000226437"/>
    </source>
</evidence>
<keyword evidence="1" id="KW-0812">Transmembrane</keyword>
<keyword evidence="1" id="KW-0472">Membrane</keyword>
<keyword evidence="4" id="KW-1185">Reference proteome</keyword>
<dbReference type="InterPro" id="IPR018764">
    <property type="entry name" value="RskA_C"/>
</dbReference>
<dbReference type="GO" id="GO:0016989">
    <property type="term" value="F:sigma factor antagonist activity"/>
    <property type="evidence" value="ECO:0007669"/>
    <property type="project" value="TreeGrafter"/>
</dbReference>
<feature type="domain" description="Anti-sigma K factor RskA C-terminal" evidence="2">
    <location>
        <begin position="102"/>
        <end position="255"/>
    </location>
</feature>
<proteinExistence type="predicted"/>
<dbReference type="GO" id="GO:0006417">
    <property type="term" value="P:regulation of translation"/>
    <property type="evidence" value="ECO:0007669"/>
    <property type="project" value="TreeGrafter"/>
</dbReference>
<dbReference type="OrthoDB" id="1420916at2"/>